<dbReference type="Pfam" id="PF02366">
    <property type="entry name" value="PMT"/>
    <property type="match status" value="1"/>
</dbReference>
<dbReference type="Proteomes" id="UP000636960">
    <property type="component" value="Unassembled WGS sequence"/>
</dbReference>
<sequence>MSIHRRHALFLVVVAGAVALRVYYQLTYPHAFFFSDSLDYISAAADNEPYRIRPYGYSFLIKPFVGHPYAWLALAQHVVGVAVLVLGYVFLCRRGVRPWLAALALLPWALDARVVTVEHYVLAESAFVAATAGGLMLLAWRDRLGWPAAALGGALLAFAAVTRTVGLPVLALVTIYLLVRRPGLVRLAAFALPVAAILGGYLFWYHQTWGPYAFGEYQGRFLYARVMPIADCDRLELTAEQRKLCMPEAPASWDQRPDQWLWSLASPARRLYPTVEGDPVLAEFAYTVIRQRPAAYLGMVAEQTSWHLRMRAPVTDIGHCLTLQWVPPAEPGGVCQPRYYLPANSPKDNPPPAFVVDNADARVLHAYGRFVVIPGPLYAIAAVLALVAAVWRPRRRSWRPAADALLFTGAGLGLIAGSVATSLFDYRYAVPAVLLVPLGLALSVTRIAAASSTHAESEIPCPPAVPISPATTSKSPSSSPA</sequence>
<feature type="transmembrane region" description="Helical" evidence="8">
    <location>
        <begin position="120"/>
        <end position="140"/>
    </location>
</feature>
<evidence type="ECO:0000256" key="8">
    <source>
        <dbReference type="SAM" id="Phobius"/>
    </source>
</evidence>
<proteinExistence type="predicted"/>
<organism evidence="10 11">
    <name type="scientific">Paractinoplanes rishiriensis</name>
    <dbReference type="NCBI Taxonomy" id="1050105"/>
    <lineage>
        <taxon>Bacteria</taxon>
        <taxon>Bacillati</taxon>
        <taxon>Actinomycetota</taxon>
        <taxon>Actinomycetes</taxon>
        <taxon>Micromonosporales</taxon>
        <taxon>Micromonosporaceae</taxon>
        <taxon>Paractinoplanes</taxon>
    </lineage>
</organism>
<feature type="compositionally biased region" description="Low complexity" evidence="7">
    <location>
        <begin position="468"/>
        <end position="481"/>
    </location>
</feature>
<feature type="transmembrane region" description="Helical" evidence="8">
    <location>
        <begin position="146"/>
        <end position="179"/>
    </location>
</feature>
<name>A0A919MSH9_9ACTN</name>
<feature type="transmembrane region" description="Helical" evidence="8">
    <location>
        <begin position="69"/>
        <end position="91"/>
    </location>
</feature>
<feature type="transmembrane region" description="Helical" evidence="8">
    <location>
        <begin position="370"/>
        <end position="392"/>
    </location>
</feature>
<keyword evidence="11" id="KW-1185">Reference proteome</keyword>
<dbReference type="GO" id="GO:0000030">
    <property type="term" value="F:mannosyltransferase activity"/>
    <property type="evidence" value="ECO:0007669"/>
    <property type="project" value="InterPro"/>
</dbReference>
<keyword evidence="3" id="KW-0808">Transferase</keyword>
<evidence type="ECO:0000259" key="9">
    <source>
        <dbReference type="Pfam" id="PF02366"/>
    </source>
</evidence>
<accession>A0A919MSH9</accession>
<evidence type="ECO:0000313" key="10">
    <source>
        <dbReference type="EMBL" id="GIE98211.1"/>
    </source>
</evidence>
<gene>
    <name evidence="10" type="ORF">Ari01nite_56760</name>
</gene>
<dbReference type="GO" id="GO:0016020">
    <property type="term" value="C:membrane"/>
    <property type="evidence" value="ECO:0007669"/>
    <property type="project" value="InterPro"/>
</dbReference>
<evidence type="ECO:0000313" key="11">
    <source>
        <dbReference type="Proteomes" id="UP000636960"/>
    </source>
</evidence>
<evidence type="ECO:0000256" key="4">
    <source>
        <dbReference type="ARBA" id="ARBA00022692"/>
    </source>
</evidence>
<feature type="transmembrane region" description="Helical" evidence="8">
    <location>
        <begin position="7"/>
        <end position="24"/>
    </location>
</feature>
<reference evidence="10" key="1">
    <citation type="submission" date="2021-01" db="EMBL/GenBank/DDBJ databases">
        <title>Whole genome shotgun sequence of Actinoplanes rishiriensis NBRC 108556.</title>
        <authorList>
            <person name="Komaki H."/>
            <person name="Tamura T."/>
        </authorList>
    </citation>
    <scope>NUCLEOTIDE SEQUENCE</scope>
    <source>
        <strain evidence="10">NBRC 108556</strain>
    </source>
</reference>
<protein>
    <recommendedName>
        <fullName evidence="9">ArnT-like N-terminal domain-containing protein</fullName>
    </recommendedName>
</protein>
<comment type="subcellular location">
    <subcellularLocation>
        <location evidence="1">Endomembrane system</location>
        <topology evidence="1">Multi-pass membrane protein</topology>
    </subcellularLocation>
</comment>
<keyword evidence="2" id="KW-0328">Glycosyltransferase</keyword>
<feature type="transmembrane region" description="Helical" evidence="8">
    <location>
        <begin position="430"/>
        <end position="449"/>
    </location>
</feature>
<dbReference type="GO" id="GO:0006493">
    <property type="term" value="P:protein O-linked glycosylation"/>
    <property type="evidence" value="ECO:0007669"/>
    <property type="project" value="InterPro"/>
</dbReference>
<evidence type="ECO:0000256" key="1">
    <source>
        <dbReference type="ARBA" id="ARBA00004127"/>
    </source>
</evidence>
<dbReference type="EMBL" id="BOMV01000060">
    <property type="protein sequence ID" value="GIE98211.1"/>
    <property type="molecule type" value="Genomic_DNA"/>
</dbReference>
<comment type="caution">
    <text evidence="10">The sequence shown here is derived from an EMBL/GenBank/DDBJ whole genome shotgun (WGS) entry which is preliminary data.</text>
</comment>
<evidence type="ECO:0000256" key="5">
    <source>
        <dbReference type="ARBA" id="ARBA00022989"/>
    </source>
</evidence>
<keyword evidence="4 8" id="KW-0812">Transmembrane</keyword>
<evidence type="ECO:0000256" key="7">
    <source>
        <dbReference type="SAM" id="MobiDB-lite"/>
    </source>
</evidence>
<feature type="domain" description="ArnT-like N-terminal" evidence="9">
    <location>
        <begin position="66"/>
        <end position="179"/>
    </location>
</feature>
<keyword evidence="5 8" id="KW-1133">Transmembrane helix</keyword>
<evidence type="ECO:0000256" key="3">
    <source>
        <dbReference type="ARBA" id="ARBA00022679"/>
    </source>
</evidence>
<dbReference type="RefSeq" id="WP_203785238.1">
    <property type="nucleotide sequence ID" value="NZ_BOMV01000060.1"/>
</dbReference>
<dbReference type="InterPro" id="IPR003342">
    <property type="entry name" value="ArnT-like_N"/>
</dbReference>
<feature type="transmembrane region" description="Helical" evidence="8">
    <location>
        <begin position="404"/>
        <end position="424"/>
    </location>
</feature>
<dbReference type="GO" id="GO:0012505">
    <property type="term" value="C:endomembrane system"/>
    <property type="evidence" value="ECO:0007669"/>
    <property type="project" value="UniProtKB-SubCell"/>
</dbReference>
<feature type="region of interest" description="Disordered" evidence="7">
    <location>
        <begin position="457"/>
        <end position="481"/>
    </location>
</feature>
<feature type="transmembrane region" description="Helical" evidence="8">
    <location>
        <begin position="184"/>
        <end position="204"/>
    </location>
</feature>
<dbReference type="AlphaFoldDB" id="A0A919MSH9"/>
<evidence type="ECO:0000256" key="6">
    <source>
        <dbReference type="ARBA" id="ARBA00023136"/>
    </source>
</evidence>
<evidence type="ECO:0000256" key="2">
    <source>
        <dbReference type="ARBA" id="ARBA00022676"/>
    </source>
</evidence>
<keyword evidence="6 8" id="KW-0472">Membrane</keyword>